<dbReference type="InterPro" id="IPR015946">
    <property type="entry name" value="KH_dom-like_a/b"/>
</dbReference>
<dbReference type="OrthoDB" id="9797508at2"/>
<dbReference type="STRING" id="82801.SAMN04488506_1088"/>
<sequence>MAHPKSLFHAEVVNDQALQGEAFVKNDGLRVVISDPLSPDLGTNPEELLGLSLSTCLNATIQALLKGRGLKNKSQVEVHIDLVPEEKGGFFFEVLALAKIESLPFEKADRIVQAAEKRCPVAKLLEGSKTVTVKTVQ</sequence>
<organism evidence="2 3">
    <name type="scientific">Desemzia incerta</name>
    <dbReference type="NCBI Taxonomy" id="82801"/>
    <lineage>
        <taxon>Bacteria</taxon>
        <taxon>Bacillati</taxon>
        <taxon>Bacillota</taxon>
        <taxon>Bacilli</taxon>
        <taxon>Lactobacillales</taxon>
        <taxon>Carnobacteriaceae</taxon>
        <taxon>Desemzia</taxon>
    </lineage>
</organism>
<dbReference type="InterPro" id="IPR036102">
    <property type="entry name" value="OsmC/Ohrsf"/>
</dbReference>
<protein>
    <submittedName>
        <fullName evidence="2">Organic hydroperoxide reductase OsmC/OhrA</fullName>
    </submittedName>
</protein>
<dbReference type="InterPro" id="IPR019953">
    <property type="entry name" value="OHR"/>
</dbReference>
<dbReference type="EMBL" id="FOXW01000003">
    <property type="protein sequence ID" value="SFQ22988.1"/>
    <property type="molecule type" value="Genomic_DNA"/>
</dbReference>
<keyword evidence="3" id="KW-1185">Reference proteome</keyword>
<dbReference type="PANTHER" id="PTHR33797:SF2">
    <property type="entry name" value="ORGANIC HYDROPEROXIDE RESISTANCE PROTEIN-LIKE"/>
    <property type="match status" value="1"/>
</dbReference>
<evidence type="ECO:0000256" key="1">
    <source>
        <dbReference type="ARBA" id="ARBA00007378"/>
    </source>
</evidence>
<dbReference type="Pfam" id="PF02566">
    <property type="entry name" value="OsmC"/>
    <property type="match status" value="1"/>
</dbReference>
<accession>A0A1I5WTR2</accession>
<dbReference type="AlphaFoldDB" id="A0A1I5WTR2"/>
<dbReference type="RefSeq" id="WP_092480136.1">
    <property type="nucleotide sequence ID" value="NZ_CP126128.1"/>
</dbReference>
<dbReference type="PANTHER" id="PTHR33797">
    <property type="entry name" value="ORGANIC HYDROPEROXIDE RESISTANCE PROTEIN-LIKE"/>
    <property type="match status" value="1"/>
</dbReference>
<name>A0A1I5WTR2_9LACT</name>
<comment type="similarity">
    <text evidence="1">Belongs to the OsmC/Ohr family.</text>
</comment>
<dbReference type="GO" id="GO:0006979">
    <property type="term" value="P:response to oxidative stress"/>
    <property type="evidence" value="ECO:0007669"/>
    <property type="project" value="InterPro"/>
</dbReference>
<dbReference type="InterPro" id="IPR003718">
    <property type="entry name" value="OsmC/Ohr_fam"/>
</dbReference>
<evidence type="ECO:0000313" key="2">
    <source>
        <dbReference type="EMBL" id="SFQ22988.1"/>
    </source>
</evidence>
<evidence type="ECO:0000313" key="3">
    <source>
        <dbReference type="Proteomes" id="UP000199136"/>
    </source>
</evidence>
<proteinExistence type="inferred from homology"/>
<dbReference type="Gene3D" id="3.30.300.20">
    <property type="match status" value="1"/>
</dbReference>
<gene>
    <name evidence="2" type="ORF">SAMN04488506_1088</name>
</gene>
<dbReference type="Proteomes" id="UP000199136">
    <property type="component" value="Unassembled WGS sequence"/>
</dbReference>
<dbReference type="SUPFAM" id="SSF82784">
    <property type="entry name" value="OsmC-like"/>
    <property type="match status" value="1"/>
</dbReference>
<reference evidence="2 3" key="1">
    <citation type="submission" date="2016-10" db="EMBL/GenBank/DDBJ databases">
        <authorList>
            <person name="de Groot N.N."/>
        </authorList>
    </citation>
    <scope>NUCLEOTIDE SEQUENCE [LARGE SCALE GENOMIC DNA]</scope>
    <source>
        <strain evidence="2 3">DSM 20581</strain>
    </source>
</reference>